<proteinExistence type="predicted"/>
<evidence type="ECO:0000256" key="1">
    <source>
        <dbReference type="SAM" id="MobiDB-lite"/>
    </source>
</evidence>
<protein>
    <submittedName>
        <fullName evidence="2">Uncharacterized protein</fullName>
    </submittedName>
</protein>
<evidence type="ECO:0000313" key="3">
    <source>
        <dbReference type="Proteomes" id="UP001175000"/>
    </source>
</evidence>
<evidence type="ECO:0000313" key="2">
    <source>
        <dbReference type="EMBL" id="KAK0617311.1"/>
    </source>
</evidence>
<gene>
    <name evidence="2" type="ORF">B0T14DRAFT_264860</name>
</gene>
<comment type="caution">
    <text evidence="2">The sequence shown here is derived from an EMBL/GenBank/DDBJ whole genome shotgun (WGS) entry which is preliminary data.</text>
</comment>
<dbReference type="Proteomes" id="UP001175000">
    <property type="component" value="Unassembled WGS sequence"/>
</dbReference>
<dbReference type="EMBL" id="JAULSU010000005">
    <property type="protein sequence ID" value="KAK0617311.1"/>
    <property type="molecule type" value="Genomic_DNA"/>
</dbReference>
<feature type="region of interest" description="Disordered" evidence="1">
    <location>
        <begin position="152"/>
        <end position="188"/>
    </location>
</feature>
<reference evidence="2" key="1">
    <citation type="submission" date="2023-06" db="EMBL/GenBank/DDBJ databases">
        <title>Genome-scale phylogeny and comparative genomics of the fungal order Sordariales.</title>
        <authorList>
            <consortium name="Lawrence Berkeley National Laboratory"/>
            <person name="Hensen N."/>
            <person name="Bonometti L."/>
            <person name="Westerberg I."/>
            <person name="Brannstrom I.O."/>
            <person name="Guillou S."/>
            <person name="Cros-Aarteil S."/>
            <person name="Calhoun S."/>
            <person name="Haridas S."/>
            <person name="Kuo A."/>
            <person name="Mondo S."/>
            <person name="Pangilinan J."/>
            <person name="Riley R."/>
            <person name="Labutti K."/>
            <person name="Andreopoulos B."/>
            <person name="Lipzen A."/>
            <person name="Chen C."/>
            <person name="Yanf M."/>
            <person name="Daum C."/>
            <person name="Ng V."/>
            <person name="Clum A."/>
            <person name="Steindorff A."/>
            <person name="Ohm R."/>
            <person name="Martin F."/>
            <person name="Silar P."/>
            <person name="Natvig D."/>
            <person name="Lalanne C."/>
            <person name="Gautier V."/>
            <person name="Ament-Velasquez S.L."/>
            <person name="Kruys A."/>
            <person name="Hutchinson M.I."/>
            <person name="Powell A.J."/>
            <person name="Barry K."/>
            <person name="Miller A.N."/>
            <person name="Grigoriev I.V."/>
            <person name="Debuchy R."/>
            <person name="Gladieux P."/>
            <person name="Thoren M.H."/>
            <person name="Johannesson H."/>
        </authorList>
    </citation>
    <scope>NUCLEOTIDE SEQUENCE</scope>
    <source>
        <strain evidence="2">CBS 606.72</strain>
    </source>
</reference>
<dbReference type="AlphaFoldDB" id="A0AA39WL13"/>
<organism evidence="2 3">
    <name type="scientific">Immersiella caudata</name>
    <dbReference type="NCBI Taxonomy" id="314043"/>
    <lineage>
        <taxon>Eukaryota</taxon>
        <taxon>Fungi</taxon>
        <taxon>Dikarya</taxon>
        <taxon>Ascomycota</taxon>
        <taxon>Pezizomycotina</taxon>
        <taxon>Sordariomycetes</taxon>
        <taxon>Sordariomycetidae</taxon>
        <taxon>Sordariales</taxon>
        <taxon>Lasiosphaeriaceae</taxon>
        <taxon>Immersiella</taxon>
    </lineage>
</organism>
<name>A0AA39WL13_9PEZI</name>
<accession>A0AA39WL13</accession>
<sequence>MGLQGPAAMLFPFSPGSVKQCTRARVHCSGHGVGRGTDLSIQTRTRYMRWIQIQPSIFHAPTRALSGYLPLVHPYHANLPTFDAAEKEAGEQTSAHLVRFPSPPLLIQNPTTHTRQHLLSPATAIWQGKTPTPSPRVRPNMFVCLVSPRPCRTTETPPLRKEPVVSASKPQRSIQPHGSDGNQAPQAVMLPYPPSSSFLSMYLIRPNPTCVGLTKVKADGKT</sequence>
<feature type="compositionally biased region" description="Polar residues" evidence="1">
    <location>
        <begin position="168"/>
        <end position="185"/>
    </location>
</feature>
<keyword evidence="3" id="KW-1185">Reference proteome</keyword>